<comment type="caution">
    <text evidence="1">The sequence shown here is derived from an EMBL/GenBank/DDBJ whole genome shotgun (WGS) entry which is preliminary data.</text>
</comment>
<dbReference type="InterPro" id="IPR025245">
    <property type="entry name" value="DUF4197"/>
</dbReference>
<dbReference type="eggNOG" id="ENOG502Z7PK">
    <property type="taxonomic scope" value="Bacteria"/>
</dbReference>
<name>A0A081FZE2_9GAMM</name>
<dbReference type="PATRIC" id="fig|1232683.4.peg.1987"/>
<evidence type="ECO:0000313" key="1">
    <source>
        <dbReference type="EMBL" id="KEA63897.1"/>
    </source>
</evidence>
<gene>
    <name evidence="1" type="ORF">ADIMK_2024</name>
</gene>
<dbReference type="Pfam" id="PF13852">
    <property type="entry name" value="DUF4197"/>
    <property type="match status" value="1"/>
</dbReference>
<proteinExistence type="predicted"/>
<keyword evidence="2" id="KW-1185">Reference proteome</keyword>
<sequence length="252" mass="27389">MPRPYALPTTFLCAMLLTTQTEAGWNDLLNQGQELLKQSTNTQSNSSRATNLDNDTLAAGLREALEVGTQRAVEGLAAKDGYFGNPSVRIPMPGYIDTASGMLRKAGLGSQVDAFELSMNRAAEDAVTEATPIFVDAVKAMTIDDARRLYSGGDDAATEYFKSKTYDKLAAKFKPRIEASMAEYGVTSAYKLVADSAQSQLPLLGSFNLDLTEHVTTKALDGLFLMLAEEEKKIREQPLARSTDLLKKVFGQ</sequence>
<dbReference type="OrthoDB" id="5292580at2"/>
<dbReference type="RefSeq" id="WP_036187264.1">
    <property type="nucleotide sequence ID" value="NZ_JMQN01000028.1"/>
</dbReference>
<dbReference type="Proteomes" id="UP000028252">
    <property type="component" value="Unassembled WGS sequence"/>
</dbReference>
<evidence type="ECO:0000313" key="2">
    <source>
        <dbReference type="Proteomes" id="UP000028252"/>
    </source>
</evidence>
<accession>A0A081FZE2</accession>
<evidence type="ECO:0008006" key="3">
    <source>
        <dbReference type="Google" id="ProtNLM"/>
    </source>
</evidence>
<dbReference type="EMBL" id="JMQN01000028">
    <property type="protein sequence ID" value="KEA63897.1"/>
    <property type="molecule type" value="Genomic_DNA"/>
</dbReference>
<reference evidence="1 2" key="1">
    <citation type="submission" date="2014-04" db="EMBL/GenBank/DDBJ databases">
        <title>Marinobacterium kochiensis sp. nov., isolated from sediment sample collected from Kochi backwaters in Kerala, India.</title>
        <authorList>
            <person name="Singh A."/>
            <person name="Pinnaka A.K."/>
        </authorList>
    </citation>
    <scope>NUCLEOTIDE SEQUENCE [LARGE SCALE GENOMIC DNA]</scope>
    <source>
        <strain evidence="1 2">AK27</strain>
    </source>
</reference>
<dbReference type="AlphaFoldDB" id="A0A081FZE2"/>
<organism evidence="1 2">
    <name type="scientific">Marinobacterium lacunae</name>
    <dbReference type="NCBI Taxonomy" id="1232683"/>
    <lineage>
        <taxon>Bacteria</taxon>
        <taxon>Pseudomonadati</taxon>
        <taxon>Pseudomonadota</taxon>
        <taxon>Gammaproteobacteria</taxon>
        <taxon>Oceanospirillales</taxon>
        <taxon>Oceanospirillaceae</taxon>
        <taxon>Marinobacterium</taxon>
    </lineage>
</organism>
<protein>
    <recommendedName>
        <fullName evidence="3">DUF4197 domain-containing protein</fullName>
    </recommendedName>
</protein>
<dbReference type="STRING" id="1232683.ADIMK_2024"/>